<keyword evidence="2" id="KW-1185">Reference proteome</keyword>
<evidence type="ECO:0000313" key="1">
    <source>
        <dbReference type="EMBL" id="CAG8671444.1"/>
    </source>
</evidence>
<dbReference type="Proteomes" id="UP000789396">
    <property type="component" value="Unassembled WGS sequence"/>
</dbReference>
<evidence type="ECO:0000313" key="2">
    <source>
        <dbReference type="Proteomes" id="UP000789396"/>
    </source>
</evidence>
<sequence>VGDFKSVKEATSLDFAIIKVDDFKFAKEITILDFATTKAYVLCLKLAST</sequence>
<accession>A0A9N9HFG5</accession>
<feature type="non-terminal residue" evidence="1">
    <location>
        <position position="49"/>
    </location>
</feature>
<name>A0A9N9HFG5_9GLOM</name>
<comment type="caution">
    <text evidence="1">The sequence shown here is derived from an EMBL/GenBank/DDBJ whole genome shotgun (WGS) entry which is preliminary data.</text>
</comment>
<proteinExistence type="predicted"/>
<protein>
    <submittedName>
        <fullName evidence="1">10620_t:CDS:1</fullName>
    </submittedName>
</protein>
<dbReference type="AlphaFoldDB" id="A0A9N9HFG5"/>
<organism evidence="1 2">
    <name type="scientific">Racocetra fulgida</name>
    <dbReference type="NCBI Taxonomy" id="60492"/>
    <lineage>
        <taxon>Eukaryota</taxon>
        <taxon>Fungi</taxon>
        <taxon>Fungi incertae sedis</taxon>
        <taxon>Mucoromycota</taxon>
        <taxon>Glomeromycotina</taxon>
        <taxon>Glomeromycetes</taxon>
        <taxon>Diversisporales</taxon>
        <taxon>Gigasporaceae</taxon>
        <taxon>Racocetra</taxon>
    </lineage>
</organism>
<gene>
    <name evidence="1" type="ORF">RFULGI_LOCUS9247</name>
</gene>
<reference evidence="1" key="1">
    <citation type="submission" date="2021-06" db="EMBL/GenBank/DDBJ databases">
        <authorList>
            <person name="Kallberg Y."/>
            <person name="Tangrot J."/>
            <person name="Rosling A."/>
        </authorList>
    </citation>
    <scope>NUCLEOTIDE SEQUENCE</scope>
    <source>
        <strain evidence="1">IN212</strain>
    </source>
</reference>
<dbReference type="EMBL" id="CAJVPZ010016195">
    <property type="protein sequence ID" value="CAG8671444.1"/>
    <property type="molecule type" value="Genomic_DNA"/>
</dbReference>